<protein>
    <submittedName>
        <fullName evidence="5">Methyltransferase</fullName>
    </submittedName>
</protein>
<sequence length="288" mass="32534">MNAEHTNFAVCAFGQSGSSGLYDRARPDYPEIALQPIFESIKSGPNSGKRCKVVELGAGTGIFTRCLINADRGDQIESILSVEPSEGMREGFKKSVLDPQKFNTKGKTVDIAHGLFTEIPVSDESVDVVAIAQAWHWCIPQDHENSLIEIARTLKKNGILVLIWNLEDRESAKWVSQIRDVYEQYEKGVPQYRTGEWKKMFEAPSFSKLFSSPIDKHITRSVQTTRDGVKERILSKSYITALTPDERSNVLQKVDEALDGAEGYKWVDRESGIFEYPYVTDLYIFKKL</sequence>
<accession>A0AAW2ZJN4</accession>
<evidence type="ECO:0000313" key="5">
    <source>
        <dbReference type="EMBL" id="KAL0489188.1"/>
    </source>
</evidence>
<dbReference type="AlphaFoldDB" id="A0AAW2ZJN4"/>
<dbReference type="InterPro" id="IPR051052">
    <property type="entry name" value="Diverse_substrate_MTase"/>
</dbReference>
<name>A0AAW2ZJN4_9EUKA</name>
<dbReference type="CDD" id="cd02440">
    <property type="entry name" value="AdoMet_MTases"/>
    <property type="match status" value="1"/>
</dbReference>
<gene>
    <name evidence="5" type="ORF">AKO1_013719</name>
</gene>
<dbReference type="Proteomes" id="UP001431209">
    <property type="component" value="Unassembled WGS sequence"/>
</dbReference>
<evidence type="ECO:0000313" key="6">
    <source>
        <dbReference type="Proteomes" id="UP001431209"/>
    </source>
</evidence>
<evidence type="ECO:0000256" key="3">
    <source>
        <dbReference type="ARBA" id="ARBA00022679"/>
    </source>
</evidence>
<keyword evidence="3" id="KW-0808">Transferase</keyword>
<dbReference type="PANTHER" id="PTHR44942:SF4">
    <property type="entry name" value="METHYLTRANSFERASE TYPE 11 DOMAIN-CONTAINING PROTEIN"/>
    <property type="match status" value="1"/>
</dbReference>
<comment type="similarity">
    <text evidence="1">Belongs to the methyltransferase superfamily.</text>
</comment>
<reference evidence="5 6" key="1">
    <citation type="submission" date="2024-03" db="EMBL/GenBank/DDBJ databases">
        <title>The Acrasis kona genome and developmental transcriptomes reveal deep origins of eukaryotic multicellular pathways.</title>
        <authorList>
            <person name="Sheikh S."/>
            <person name="Fu C.-J."/>
            <person name="Brown M.W."/>
            <person name="Baldauf S.L."/>
        </authorList>
    </citation>
    <scope>NUCLEOTIDE SEQUENCE [LARGE SCALE GENOMIC DNA]</scope>
    <source>
        <strain evidence="5 6">ATCC MYA-3509</strain>
    </source>
</reference>
<keyword evidence="6" id="KW-1185">Reference proteome</keyword>
<dbReference type="InterPro" id="IPR029063">
    <property type="entry name" value="SAM-dependent_MTases_sf"/>
</dbReference>
<dbReference type="Pfam" id="PF08241">
    <property type="entry name" value="Methyltransf_11"/>
    <property type="match status" value="1"/>
</dbReference>
<dbReference type="Gene3D" id="3.40.50.150">
    <property type="entry name" value="Vaccinia Virus protein VP39"/>
    <property type="match status" value="1"/>
</dbReference>
<evidence type="ECO:0000259" key="4">
    <source>
        <dbReference type="Pfam" id="PF08241"/>
    </source>
</evidence>
<dbReference type="PANTHER" id="PTHR44942">
    <property type="entry name" value="METHYLTRANSF_11 DOMAIN-CONTAINING PROTEIN"/>
    <property type="match status" value="1"/>
</dbReference>
<dbReference type="GO" id="GO:0032259">
    <property type="term" value="P:methylation"/>
    <property type="evidence" value="ECO:0007669"/>
    <property type="project" value="UniProtKB-KW"/>
</dbReference>
<dbReference type="GO" id="GO:0008757">
    <property type="term" value="F:S-adenosylmethionine-dependent methyltransferase activity"/>
    <property type="evidence" value="ECO:0007669"/>
    <property type="project" value="InterPro"/>
</dbReference>
<dbReference type="InterPro" id="IPR013216">
    <property type="entry name" value="Methyltransf_11"/>
</dbReference>
<comment type="caution">
    <text evidence="5">The sequence shown here is derived from an EMBL/GenBank/DDBJ whole genome shotgun (WGS) entry which is preliminary data.</text>
</comment>
<proteinExistence type="inferred from homology"/>
<dbReference type="SUPFAM" id="SSF53335">
    <property type="entry name" value="S-adenosyl-L-methionine-dependent methyltransferases"/>
    <property type="match status" value="1"/>
</dbReference>
<evidence type="ECO:0000256" key="2">
    <source>
        <dbReference type="ARBA" id="ARBA00022603"/>
    </source>
</evidence>
<dbReference type="EMBL" id="JAOPGA020001528">
    <property type="protein sequence ID" value="KAL0489188.1"/>
    <property type="molecule type" value="Genomic_DNA"/>
</dbReference>
<keyword evidence="2 5" id="KW-0489">Methyltransferase</keyword>
<feature type="domain" description="Methyltransferase type 11" evidence="4">
    <location>
        <begin position="55"/>
        <end position="162"/>
    </location>
</feature>
<organism evidence="5 6">
    <name type="scientific">Acrasis kona</name>
    <dbReference type="NCBI Taxonomy" id="1008807"/>
    <lineage>
        <taxon>Eukaryota</taxon>
        <taxon>Discoba</taxon>
        <taxon>Heterolobosea</taxon>
        <taxon>Tetramitia</taxon>
        <taxon>Eutetramitia</taxon>
        <taxon>Acrasidae</taxon>
        <taxon>Acrasis</taxon>
    </lineage>
</organism>
<evidence type="ECO:0000256" key="1">
    <source>
        <dbReference type="ARBA" id="ARBA00008361"/>
    </source>
</evidence>